<organism evidence="2">
    <name type="scientific">Paraprevotella clara</name>
    <dbReference type="NCBI Taxonomy" id="454154"/>
    <lineage>
        <taxon>Bacteria</taxon>
        <taxon>Pseudomonadati</taxon>
        <taxon>Bacteroidota</taxon>
        <taxon>Bacteroidia</taxon>
        <taxon>Bacteroidales</taxon>
        <taxon>Prevotellaceae</taxon>
        <taxon>Paraprevotella</taxon>
    </lineage>
</organism>
<keyword evidence="2" id="KW-0808">Transferase</keyword>
<dbReference type="RefSeq" id="WP_412442005.1">
    <property type="nucleotide sequence ID" value="NZ_CACRUT010000015.1"/>
</dbReference>
<name>A0A6N3E2D3_9BACT</name>
<dbReference type="EMBL" id="CACRUT010000015">
    <property type="protein sequence ID" value="VYU31917.1"/>
    <property type="molecule type" value="Genomic_DNA"/>
</dbReference>
<feature type="domain" description="Glycosyl transferase family 1" evidence="1">
    <location>
        <begin position="222"/>
        <end position="376"/>
    </location>
</feature>
<evidence type="ECO:0000259" key="1">
    <source>
        <dbReference type="Pfam" id="PF00534"/>
    </source>
</evidence>
<dbReference type="Gene3D" id="3.40.50.2000">
    <property type="entry name" value="Glycogen Phosphorylase B"/>
    <property type="match status" value="2"/>
</dbReference>
<dbReference type="PANTHER" id="PTHR45947:SF3">
    <property type="entry name" value="SULFOQUINOVOSYL TRANSFERASE SQD2"/>
    <property type="match status" value="1"/>
</dbReference>
<evidence type="ECO:0000313" key="2">
    <source>
        <dbReference type="EMBL" id="VYU31917.1"/>
    </source>
</evidence>
<dbReference type="InterPro" id="IPR050194">
    <property type="entry name" value="Glycosyltransferase_grp1"/>
</dbReference>
<dbReference type="SUPFAM" id="SSF53756">
    <property type="entry name" value="UDP-Glycosyltransferase/glycogen phosphorylase"/>
    <property type="match status" value="1"/>
</dbReference>
<dbReference type="GO" id="GO:0016757">
    <property type="term" value="F:glycosyltransferase activity"/>
    <property type="evidence" value="ECO:0007669"/>
    <property type="project" value="UniProtKB-KW"/>
</dbReference>
<sequence>MPKNLIVITKLFPYNFTEAFLESETPFLQEKFKNIIFMPLLKGSIRPNFSSLSVDDSYNILYAKKARMFIRTLLSFNLYKSLFFHRRTLFKKKMLIACIKQQIHVQIIKRIIKNNPSNFTEDTIVYSYWFNAPVYAFLKIRKKYRMKYRVVCRAHRWDVYDENGDMPYRRYCIEHIDKIFPISQDACDFLTKKYGYKDKYILSRLGVQKQNVTTKESPPFNFQVLTVSQLIQRKRVDLVLSALTEFASKNKDVNVRWTHFGTGDMEKDLKMKASSIDIPNMRTTFMGYVPNVEIMQFMEESKVDVFINLSTSEGVPVSIMEAQSYGIPVIATNVGGTGEIIDKDNGILLSPCPTLENVVSALEKVYKSDFNRDIIKNHWNKLSNAQINFKHFVDILSNIQ</sequence>
<dbReference type="AlphaFoldDB" id="A0A6N3E2D3"/>
<accession>A0A6N3E2D3</accession>
<dbReference type="PANTHER" id="PTHR45947">
    <property type="entry name" value="SULFOQUINOVOSYL TRANSFERASE SQD2"/>
    <property type="match status" value="1"/>
</dbReference>
<dbReference type="Pfam" id="PF00534">
    <property type="entry name" value="Glycos_transf_1"/>
    <property type="match status" value="1"/>
</dbReference>
<proteinExistence type="predicted"/>
<protein>
    <submittedName>
        <fullName evidence="2">UDP-D-galactose:(Glucosyl)lipopolysaccharide-1,6-D-galactosyltransferase</fullName>
    </submittedName>
</protein>
<keyword evidence="2" id="KW-0328">Glycosyltransferase</keyword>
<gene>
    <name evidence="2" type="ORF">PCLFYP37_02502</name>
</gene>
<reference evidence="2" key="1">
    <citation type="submission" date="2019-11" db="EMBL/GenBank/DDBJ databases">
        <authorList>
            <person name="Feng L."/>
        </authorList>
    </citation>
    <scope>NUCLEOTIDE SEQUENCE</scope>
    <source>
        <strain evidence="2">PclaraLFYP37</strain>
    </source>
</reference>
<dbReference type="InterPro" id="IPR001296">
    <property type="entry name" value="Glyco_trans_1"/>
</dbReference>